<gene>
    <name evidence="1" type="ORF">L6452_15117</name>
</gene>
<evidence type="ECO:0000313" key="1">
    <source>
        <dbReference type="EMBL" id="KAI3735610.1"/>
    </source>
</evidence>
<protein>
    <submittedName>
        <fullName evidence="1">Uncharacterized protein</fullName>
    </submittedName>
</protein>
<comment type="caution">
    <text evidence="1">The sequence shown here is derived from an EMBL/GenBank/DDBJ whole genome shotgun (WGS) entry which is preliminary data.</text>
</comment>
<organism evidence="1 2">
    <name type="scientific">Arctium lappa</name>
    <name type="common">Greater burdock</name>
    <name type="synonym">Lappa major</name>
    <dbReference type="NCBI Taxonomy" id="4217"/>
    <lineage>
        <taxon>Eukaryota</taxon>
        <taxon>Viridiplantae</taxon>
        <taxon>Streptophyta</taxon>
        <taxon>Embryophyta</taxon>
        <taxon>Tracheophyta</taxon>
        <taxon>Spermatophyta</taxon>
        <taxon>Magnoliopsida</taxon>
        <taxon>eudicotyledons</taxon>
        <taxon>Gunneridae</taxon>
        <taxon>Pentapetalae</taxon>
        <taxon>asterids</taxon>
        <taxon>campanulids</taxon>
        <taxon>Asterales</taxon>
        <taxon>Asteraceae</taxon>
        <taxon>Carduoideae</taxon>
        <taxon>Cardueae</taxon>
        <taxon>Arctiinae</taxon>
        <taxon>Arctium</taxon>
    </lineage>
</organism>
<evidence type="ECO:0000313" key="2">
    <source>
        <dbReference type="Proteomes" id="UP001055879"/>
    </source>
</evidence>
<sequence length="71" mass="8057">MLICELLIRVIMVGDLHQSEEMAEVAKVGHAVPESVLKKQKRNEDWALAKKQEVEVLKKKNAANRKLITCC</sequence>
<reference evidence="1 2" key="2">
    <citation type="journal article" date="2022" name="Mol. Ecol. Resour.">
        <title>The genomes of chicory, endive, great burdock and yacon provide insights into Asteraceae paleo-polyploidization history and plant inulin production.</title>
        <authorList>
            <person name="Fan W."/>
            <person name="Wang S."/>
            <person name="Wang H."/>
            <person name="Wang A."/>
            <person name="Jiang F."/>
            <person name="Liu H."/>
            <person name="Zhao H."/>
            <person name="Xu D."/>
            <person name="Zhang Y."/>
        </authorList>
    </citation>
    <scope>NUCLEOTIDE SEQUENCE [LARGE SCALE GENOMIC DNA]</scope>
    <source>
        <strain evidence="2">cv. Niubang</strain>
    </source>
</reference>
<name>A0ACB9CMW0_ARCLA</name>
<proteinExistence type="predicted"/>
<reference evidence="2" key="1">
    <citation type="journal article" date="2022" name="Mol. Ecol. Resour.">
        <title>The genomes of chicory, endive, great burdock and yacon provide insights into Asteraceae palaeo-polyploidization history and plant inulin production.</title>
        <authorList>
            <person name="Fan W."/>
            <person name="Wang S."/>
            <person name="Wang H."/>
            <person name="Wang A."/>
            <person name="Jiang F."/>
            <person name="Liu H."/>
            <person name="Zhao H."/>
            <person name="Xu D."/>
            <person name="Zhang Y."/>
        </authorList>
    </citation>
    <scope>NUCLEOTIDE SEQUENCE [LARGE SCALE GENOMIC DNA]</scope>
    <source>
        <strain evidence="2">cv. Niubang</strain>
    </source>
</reference>
<dbReference type="EMBL" id="CM042050">
    <property type="protein sequence ID" value="KAI3735610.1"/>
    <property type="molecule type" value="Genomic_DNA"/>
</dbReference>
<keyword evidence="2" id="KW-1185">Reference proteome</keyword>
<accession>A0ACB9CMW0</accession>
<dbReference type="Proteomes" id="UP001055879">
    <property type="component" value="Linkage Group LG04"/>
</dbReference>